<organism evidence="1 2">
    <name type="scientific">Phyllosticta capitalensis</name>
    <dbReference type="NCBI Taxonomy" id="121624"/>
    <lineage>
        <taxon>Eukaryota</taxon>
        <taxon>Fungi</taxon>
        <taxon>Dikarya</taxon>
        <taxon>Ascomycota</taxon>
        <taxon>Pezizomycotina</taxon>
        <taxon>Dothideomycetes</taxon>
        <taxon>Dothideomycetes incertae sedis</taxon>
        <taxon>Botryosphaeriales</taxon>
        <taxon>Phyllostictaceae</taxon>
        <taxon>Phyllosticta</taxon>
    </lineage>
</organism>
<evidence type="ECO:0000313" key="2">
    <source>
        <dbReference type="Proteomes" id="UP001492380"/>
    </source>
</evidence>
<protein>
    <submittedName>
        <fullName evidence="1">Uncharacterized protein</fullName>
    </submittedName>
</protein>
<proteinExistence type="predicted"/>
<sequence length="218" mass="23639">MEYRVISAQLSRCSSTTTGCLPFPGMRWRVRGGRGAWLGGRASAFVFALPESHSVFHVRRKRTRKGRKWRRMTMPSWCGSKKGRRKWHPCHTCSSLGLMPSGFLATTPTLLVAVRPSDGCTESRHKAGSCAGGSQARSGGCLGTGLATEGASEASCGGGTLDEWGNWWWMVEIGKGRKDCALSLVFWRALTSSTCRSSRSEVAATIRPTSGCARGRGY</sequence>
<dbReference type="Proteomes" id="UP001492380">
    <property type="component" value="Unassembled WGS sequence"/>
</dbReference>
<name>A0ABR1Z1Z9_9PEZI</name>
<accession>A0ABR1Z1Z9</accession>
<evidence type="ECO:0000313" key="1">
    <source>
        <dbReference type="EMBL" id="KAK8246413.1"/>
    </source>
</evidence>
<gene>
    <name evidence="1" type="ORF">HDK90DRAFT_9732</name>
</gene>
<dbReference type="EMBL" id="JBBWRZ010000001">
    <property type="protein sequence ID" value="KAK8246413.1"/>
    <property type="molecule type" value="Genomic_DNA"/>
</dbReference>
<comment type="caution">
    <text evidence="1">The sequence shown here is derived from an EMBL/GenBank/DDBJ whole genome shotgun (WGS) entry which is preliminary data.</text>
</comment>
<reference evidence="1 2" key="1">
    <citation type="submission" date="2024-04" db="EMBL/GenBank/DDBJ databases">
        <title>Phyllosticta paracitricarpa is synonymous to the EU quarantine fungus P. citricarpa based on phylogenomic analyses.</title>
        <authorList>
            <consortium name="Lawrence Berkeley National Laboratory"/>
            <person name="Van Ingen-Buijs V.A."/>
            <person name="Van Westerhoven A.C."/>
            <person name="Haridas S."/>
            <person name="Skiadas P."/>
            <person name="Martin F."/>
            <person name="Groenewald J.Z."/>
            <person name="Crous P.W."/>
            <person name="Seidl M.F."/>
        </authorList>
    </citation>
    <scope>NUCLEOTIDE SEQUENCE [LARGE SCALE GENOMIC DNA]</scope>
    <source>
        <strain evidence="1 2">CBS 123374</strain>
    </source>
</reference>
<keyword evidence="2" id="KW-1185">Reference proteome</keyword>